<dbReference type="GO" id="GO:0004674">
    <property type="term" value="F:protein serine/threonine kinase activity"/>
    <property type="evidence" value="ECO:0007669"/>
    <property type="project" value="UniProtKB-KW"/>
</dbReference>
<dbReference type="SMART" id="SM00220">
    <property type="entry name" value="S_TKc"/>
    <property type="match status" value="1"/>
</dbReference>
<keyword evidence="7" id="KW-0418">Kinase</keyword>
<keyword evidence="1 3" id="KW-0547">Nucleotide-binding</keyword>
<name>A0A9P3G0F3_9APHY</name>
<evidence type="ECO:0000256" key="1">
    <source>
        <dbReference type="ARBA" id="ARBA00022741"/>
    </source>
</evidence>
<dbReference type="Pfam" id="PF00069">
    <property type="entry name" value="Pkinase"/>
    <property type="match status" value="1"/>
</dbReference>
<gene>
    <name evidence="7" type="ORF">PsYK624_027540</name>
</gene>
<dbReference type="InterPro" id="IPR000719">
    <property type="entry name" value="Prot_kinase_dom"/>
</dbReference>
<protein>
    <submittedName>
        <fullName evidence="7">Serine/threonine protein kinase-like protein</fullName>
    </submittedName>
</protein>
<dbReference type="SUPFAM" id="SSF56112">
    <property type="entry name" value="Protein kinase-like (PK-like)"/>
    <property type="match status" value="1"/>
</dbReference>
<reference evidence="7 8" key="1">
    <citation type="submission" date="2021-08" db="EMBL/GenBank/DDBJ databases">
        <title>Draft Genome Sequence of Phanerochaete sordida strain YK-624.</title>
        <authorList>
            <person name="Mori T."/>
            <person name="Dohra H."/>
            <person name="Suzuki T."/>
            <person name="Kawagishi H."/>
            <person name="Hirai H."/>
        </authorList>
    </citation>
    <scope>NUCLEOTIDE SEQUENCE [LARGE SCALE GENOMIC DNA]</scope>
    <source>
        <strain evidence="7 8">YK-624</strain>
    </source>
</reference>
<organism evidence="7 8">
    <name type="scientific">Phanerochaete sordida</name>
    <dbReference type="NCBI Taxonomy" id="48140"/>
    <lineage>
        <taxon>Eukaryota</taxon>
        <taxon>Fungi</taxon>
        <taxon>Dikarya</taxon>
        <taxon>Basidiomycota</taxon>
        <taxon>Agaricomycotina</taxon>
        <taxon>Agaricomycetes</taxon>
        <taxon>Polyporales</taxon>
        <taxon>Phanerochaetaceae</taxon>
        <taxon>Phanerochaete</taxon>
    </lineage>
</organism>
<evidence type="ECO:0000256" key="5">
    <source>
        <dbReference type="SAM" id="MobiDB-lite"/>
    </source>
</evidence>
<comment type="caution">
    <text evidence="7">The sequence shown here is derived from an EMBL/GenBank/DDBJ whole genome shotgun (WGS) entry which is preliminary data.</text>
</comment>
<dbReference type="InterPro" id="IPR011009">
    <property type="entry name" value="Kinase-like_dom_sf"/>
</dbReference>
<feature type="region of interest" description="Disordered" evidence="5">
    <location>
        <begin position="346"/>
        <end position="420"/>
    </location>
</feature>
<keyword evidence="7" id="KW-0808">Transferase</keyword>
<proteinExistence type="inferred from homology"/>
<evidence type="ECO:0000256" key="4">
    <source>
        <dbReference type="RuleBase" id="RU000304"/>
    </source>
</evidence>
<dbReference type="Proteomes" id="UP000703269">
    <property type="component" value="Unassembled WGS sequence"/>
</dbReference>
<dbReference type="InterPro" id="IPR008271">
    <property type="entry name" value="Ser/Thr_kinase_AS"/>
</dbReference>
<accession>A0A9P3G0F3</accession>
<dbReference type="PROSITE" id="PS50011">
    <property type="entry name" value="PROTEIN_KINASE_DOM"/>
    <property type="match status" value="1"/>
</dbReference>
<evidence type="ECO:0000259" key="6">
    <source>
        <dbReference type="PROSITE" id="PS50011"/>
    </source>
</evidence>
<dbReference type="PROSITE" id="PS00108">
    <property type="entry name" value="PROTEIN_KINASE_ST"/>
    <property type="match status" value="1"/>
</dbReference>
<evidence type="ECO:0000256" key="2">
    <source>
        <dbReference type="ARBA" id="ARBA00022840"/>
    </source>
</evidence>
<feature type="domain" description="Protein kinase" evidence="6">
    <location>
        <begin position="21"/>
        <end position="285"/>
    </location>
</feature>
<dbReference type="PROSITE" id="PS00107">
    <property type="entry name" value="PROTEIN_KINASE_ATP"/>
    <property type="match status" value="1"/>
</dbReference>
<evidence type="ECO:0000313" key="8">
    <source>
        <dbReference type="Proteomes" id="UP000703269"/>
    </source>
</evidence>
<keyword evidence="2 3" id="KW-0067">ATP-binding</keyword>
<dbReference type="PANTHER" id="PTHR24345">
    <property type="entry name" value="SERINE/THREONINE-PROTEIN KINASE PLK"/>
    <property type="match status" value="1"/>
</dbReference>
<sequence>MPNIVPTIESLAGKTVDDGRLLLIDPLGQGSGGVVFRAVDLCSSTPYAVKCMVKADPGSRQATFQQREIALHSRLSGQKNIVTLHRVVEESGHIFLVLDYCAGGDLFKFLTRRGTYVRNDELIRNVMCQLIDGVAHCHERGVFHRDIKPENIMCSRDGTQVKVGDFGLATDSVASRNFGAGTTGYMSPECIGHEMGVPGYRTAANDIWALGVIFTSMISGHNPWRRAVMADSCFSSYIHDPSFLKRMLPISTAANDILVSIFAPAETRVSLPALRAKICAAETFFLSPGELASASKFVRQAAASYVAGVSSASGSSVSSFDALFDDNVADAAQRLIELRKAEGKDALAEHGDEGEADIVVAPGPRLEVPEQGVRPEVPKRPVPPPPQPMPSFRDFMRTASTESSDSESRGHKESSWRAHSPTGLFKRIMDKIFD</sequence>
<feature type="binding site" evidence="3">
    <location>
        <position position="50"/>
    </location>
    <ligand>
        <name>ATP</name>
        <dbReference type="ChEBI" id="CHEBI:30616"/>
    </ligand>
</feature>
<keyword evidence="4 7" id="KW-0723">Serine/threonine-protein kinase</keyword>
<dbReference type="InterPro" id="IPR017441">
    <property type="entry name" value="Protein_kinase_ATP_BS"/>
</dbReference>
<feature type="compositionally biased region" description="Pro residues" evidence="5">
    <location>
        <begin position="380"/>
        <end position="389"/>
    </location>
</feature>
<keyword evidence="8" id="KW-1185">Reference proteome</keyword>
<feature type="compositionally biased region" description="Basic and acidic residues" evidence="5">
    <location>
        <begin position="406"/>
        <end position="416"/>
    </location>
</feature>
<comment type="similarity">
    <text evidence="4">Belongs to the protein kinase superfamily.</text>
</comment>
<evidence type="ECO:0000313" key="7">
    <source>
        <dbReference type="EMBL" id="GJE86673.1"/>
    </source>
</evidence>
<dbReference type="AlphaFoldDB" id="A0A9P3G0F3"/>
<dbReference type="Gene3D" id="1.10.510.10">
    <property type="entry name" value="Transferase(Phosphotransferase) domain 1"/>
    <property type="match status" value="1"/>
</dbReference>
<dbReference type="OrthoDB" id="541276at2759"/>
<evidence type="ECO:0000256" key="3">
    <source>
        <dbReference type="PROSITE-ProRule" id="PRU10141"/>
    </source>
</evidence>
<dbReference type="EMBL" id="BPQB01000004">
    <property type="protein sequence ID" value="GJE86673.1"/>
    <property type="molecule type" value="Genomic_DNA"/>
</dbReference>
<dbReference type="GO" id="GO:0005524">
    <property type="term" value="F:ATP binding"/>
    <property type="evidence" value="ECO:0007669"/>
    <property type="project" value="UniProtKB-UniRule"/>
</dbReference>
<dbReference type="GO" id="GO:0005634">
    <property type="term" value="C:nucleus"/>
    <property type="evidence" value="ECO:0007669"/>
    <property type="project" value="TreeGrafter"/>
</dbReference>